<dbReference type="EMBL" id="CAMGYJ010000004">
    <property type="protein sequence ID" value="CAI0401957.1"/>
    <property type="molecule type" value="Genomic_DNA"/>
</dbReference>
<evidence type="ECO:0000256" key="4">
    <source>
        <dbReference type="ARBA" id="ARBA00007786"/>
    </source>
</evidence>
<name>A0AAV0IX28_9ROSI</name>
<evidence type="ECO:0000256" key="3">
    <source>
        <dbReference type="ARBA" id="ARBA00006027"/>
    </source>
</evidence>
<dbReference type="GO" id="GO:0042545">
    <property type="term" value="P:cell wall modification"/>
    <property type="evidence" value="ECO:0007669"/>
    <property type="project" value="InterPro"/>
</dbReference>
<evidence type="ECO:0000256" key="2">
    <source>
        <dbReference type="ARBA" id="ARBA00005184"/>
    </source>
</evidence>
<keyword evidence="5" id="KW-0134">Cell wall</keyword>
<comment type="caution">
    <text evidence="10">The sequence shown here is derived from an EMBL/GenBank/DDBJ whole genome shotgun (WGS) entry which is preliminary data.</text>
</comment>
<gene>
    <name evidence="10" type="ORF">LITE_LOCUS11406</name>
</gene>
<dbReference type="Pfam" id="PF04043">
    <property type="entry name" value="PMEI"/>
    <property type="match status" value="1"/>
</dbReference>
<keyword evidence="11" id="KW-1185">Reference proteome</keyword>
<dbReference type="SMART" id="SM00856">
    <property type="entry name" value="PMEI"/>
    <property type="match status" value="1"/>
</dbReference>
<evidence type="ECO:0000259" key="9">
    <source>
        <dbReference type="SMART" id="SM00856"/>
    </source>
</evidence>
<keyword evidence="6" id="KW-0378">Hydrolase</keyword>
<proteinExistence type="inferred from homology"/>
<dbReference type="Proteomes" id="UP001154282">
    <property type="component" value="Unassembled WGS sequence"/>
</dbReference>
<dbReference type="Pfam" id="PF01095">
    <property type="entry name" value="Pectinesterase"/>
    <property type="match status" value="1"/>
</dbReference>
<protein>
    <recommendedName>
        <fullName evidence="9">Pectinesterase inhibitor domain-containing protein</fullName>
    </recommendedName>
</protein>
<evidence type="ECO:0000313" key="11">
    <source>
        <dbReference type="Proteomes" id="UP001154282"/>
    </source>
</evidence>
<dbReference type="InterPro" id="IPR000070">
    <property type="entry name" value="Pectinesterase_cat"/>
</dbReference>
<dbReference type="Gene3D" id="2.160.20.10">
    <property type="entry name" value="Single-stranded right-handed beta-helix, Pectin lyase-like"/>
    <property type="match status" value="1"/>
</dbReference>
<organism evidence="10 11">
    <name type="scientific">Linum tenue</name>
    <dbReference type="NCBI Taxonomy" id="586396"/>
    <lineage>
        <taxon>Eukaryota</taxon>
        <taxon>Viridiplantae</taxon>
        <taxon>Streptophyta</taxon>
        <taxon>Embryophyta</taxon>
        <taxon>Tracheophyta</taxon>
        <taxon>Spermatophyta</taxon>
        <taxon>Magnoliopsida</taxon>
        <taxon>eudicotyledons</taxon>
        <taxon>Gunneridae</taxon>
        <taxon>Pentapetalae</taxon>
        <taxon>rosids</taxon>
        <taxon>fabids</taxon>
        <taxon>Malpighiales</taxon>
        <taxon>Linaceae</taxon>
        <taxon>Linum</taxon>
    </lineage>
</organism>
<evidence type="ECO:0000256" key="1">
    <source>
        <dbReference type="ARBA" id="ARBA00004191"/>
    </source>
</evidence>
<dbReference type="SUPFAM" id="SSF51126">
    <property type="entry name" value="Pectin lyase-like"/>
    <property type="match status" value="1"/>
</dbReference>
<dbReference type="AlphaFoldDB" id="A0AAV0IX28"/>
<reference evidence="10" key="1">
    <citation type="submission" date="2022-08" db="EMBL/GenBank/DDBJ databases">
        <authorList>
            <person name="Gutierrez-Valencia J."/>
        </authorList>
    </citation>
    <scope>NUCLEOTIDE SEQUENCE</scope>
</reference>
<dbReference type="PANTHER" id="PTHR31707">
    <property type="entry name" value="PECTINESTERASE"/>
    <property type="match status" value="1"/>
</dbReference>
<dbReference type="GO" id="GO:0004857">
    <property type="term" value="F:enzyme inhibitor activity"/>
    <property type="evidence" value="ECO:0007669"/>
    <property type="project" value="InterPro"/>
</dbReference>
<keyword evidence="7" id="KW-0063">Aspartyl esterase</keyword>
<dbReference type="InterPro" id="IPR035513">
    <property type="entry name" value="Invertase/methylesterase_inhib"/>
</dbReference>
<dbReference type="NCBIfam" id="TIGR01614">
    <property type="entry name" value="PME_inhib"/>
    <property type="match status" value="1"/>
</dbReference>
<evidence type="ECO:0000256" key="5">
    <source>
        <dbReference type="ARBA" id="ARBA00022512"/>
    </source>
</evidence>
<dbReference type="InterPro" id="IPR011050">
    <property type="entry name" value="Pectin_lyase_fold/virulence"/>
</dbReference>
<comment type="subcellular location">
    <subcellularLocation>
        <location evidence="1">Secreted</location>
        <location evidence="1">Cell wall</location>
    </subcellularLocation>
</comment>
<dbReference type="InterPro" id="IPR012334">
    <property type="entry name" value="Pectin_lyas_fold"/>
</dbReference>
<feature type="signal peptide" evidence="8">
    <location>
        <begin position="1"/>
        <end position="22"/>
    </location>
</feature>
<sequence>MVSLVEVVVVVVVLSWLRLAEGARGADHDDEVLKHCHFTRYPGRCWQALVAELDGQISVLSALVRKTISETNLPSSHFTILDSRMEISQARRAQSASEYCKNLTGMSLQSLGQSLSALRNSPTKRKHDIQTWLSSVLTFHQACADSIHHSLSTADAASHISRKTSYLSQLISNALSLANRITSSDHSHSANKTSTSSGSGAGFPEWVSMKNRKLLQGGGGVIIRANAVVAKDGTGNYETISAAIAAAPGRSRFVIYVKAGVYNEKIHTNKDGITLVGDGKYATVIVGRDSVNGGSTMPGSATFSYYSLSLFLSLSPSLYVSLK</sequence>
<comment type="similarity">
    <text evidence="4">In the C-terminal section; belongs to the pectinesterase family.</text>
</comment>
<dbReference type="SUPFAM" id="SSF101148">
    <property type="entry name" value="Plant invertase/pectin methylesterase inhibitor"/>
    <property type="match status" value="1"/>
</dbReference>
<dbReference type="Gene3D" id="1.20.140.40">
    <property type="entry name" value="Invertase/pectin methylesterase inhibitor family protein"/>
    <property type="match status" value="1"/>
</dbReference>
<dbReference type="GO" id="GO:0030599">
    <property type="term" value="F:pectinesterase activity"/>
    <property type="evidence" value="ECO:0007669"/>
    <property type="project" value="InterPro"/>
</dbReference>
<dbReference type="InterPro" id="IPR006501">
    <property type="entry name" value="Pectinesterase_inhib_dom"/>
</dbReference>
<feature type="chain" id="PRO_5043729100" description="Pectinesterase inhibitor domain-containing protein" evidence="8">
    <location>
        <begin position="23"/>
        <end position="323"/>
    </location>
</feature>
<evidence type="ECO:0000313" key="10">
    <source>
        <dbReference type="EMBL" id="CAI0401957.1"/>
    </source>
</evidence>
<feature type="domain" description="Pectinesterase inhibitor" evidence="9">
    <location>
        <begin position="27"/>
        <end position="177"/>
    </location>
</feature>
<comment type="pathway">
    <text evidence="2">Glycan metabolism; pectin degradation; 2-dehydro-3-deoxy-D-gluconate from pectin: step 1/5.</text>
</comment>
<evidence type="ECO:0000256" key="7">
    <source>
        <dbReference type="ARBA" id="ARBA00023085"/>
    </source>
</evidence>
<accession>A0AAV0IX28</accession>
<evidence type="ECO:0000256" key="6">
    <source>
        <dbReference type="ARBA" id="ARBA00022801"/>
    </source>
</evidence>
<comment type="similarity">
    <text evidence="3">In the N-terminal section; belongs to the PMEI family.</text>
</comment>
<dbReference type="CDD" id="cd15798">
    <property type="entry name" value="PMEI-like_3"/>
    <property type="match status" value="1"/>
</dbReference>
<keyword evidence="5" id="KW-0964">Secreted</keyword>
<evidence type="ECO:0000256" key="8">
    <source>
        <dbReference type="SAM" id="SignalP"/>
    </source>
</evidence>
<keyword evidence="8" id="KW-0732">Signal</keyword>